<keyword evidence="1" id="KW-0812">Transmembrane</keyword>
<keyword evidence="1" id="KW-0472">Membrane</keyword>
<dbReference type="EMBL" id="CP071839">
    <property type="protein sequence ID" value="QTE00278.1"/>
    <property type="molecule type" value="Genomic_DNA"/>
</dbReference>
<dbReference type="Proteomes" id="UP000663908">
    <property type="component" value="Chromosome"/>
</dbReference>
<name>A0ABX7TU43_STRCY</name>
<gene>
    <name evidence="2" type="ORF">S1361_23305</name>
</gene>
<feature type="transmembrane region" description="Helical" evidence="1">
    <location>
        <begin position="115"/>
        <end position="137"/>
    </location>
</feature>
<organism evidence="2 3">
    <name type="scientific">Streptomyces cyanogenus</name>
    <dbReference type="NCBI Taxonomy" id="80860"/>
    <lineage>
        <taxon>Bacteria</taxon>
        <taxon>Bacillati</taxon>
        <taxon>Actinomycetota</taxon>
        <taxon>Actinomycetes</taxon>
        <taxon>Kitasatosporales</taxon>
        <taxon>Streptomycetaceae</taxon>
        <taxon>Streptomyces</taxon>
    </lineage>
</organism>
<evidence type="ECO:0000256" key="1">
    <source>
        <dbReference type="SAM" id="Phobius"/>
    </source>
</evidence>
<sequence length="150" mass="15367">MSTGPGRSRRARPAVLGAAAALALLVAAYAVFLPAAWLRSELRDAEPATATFHTGTCVLGRCSVTFPLAGQDVTAGLPFGTRARGHAEGDTVEVRHAPGDPRRVVLAEDTGRGTVAALLAVPGGATVVTLLTAAAYVRRGRRSQGPEKAA</sequence>
<accession>A0ABX7TU43</accession>
<proteinExistence type="predicted"/>
<evidence type="ECO:0000313" key="3">
    <source>
        <dbReference type="Proteomes" id="UP000663908"/>
    </source>
</evidence>
<evidence type="ECO:0000313" key="2">
    <source>
        <dbReference type="EMBL" id="QTE00278.1"/>
    </source>
</evidence>
<keyword evidence="3" id="KW-1185">Reference proteome</keyword>
<dbReference type="RefSeq" id="WP_208033749.1">
    <property type="nucleotide sequence ID" value="NZ_CP071839.1"/>
</dbReference>
<keyword evidence="1" id="KW-1133">Transmembrane helix</keyword>
<evidence type="ECO:0008006" key="4">
    <source>
        <dbReference type="Google" id="ProtNLM"/>
    </source>
</evidence>
<reference evidence="2 3" key="1">
    <citation type="submission" date="2021-03" db="EMBL/GenBank/DDBJ databases">
        <title>Complete genome sequence of Streptomyces cyanogenus S136, producer of anticancer angucycline landomycin A.</title>
        <authorList>
            <person name="Hrab P."/>
            <person name="Ruckert C."/>
            <person name="Busche T."/>
            <person name="Ostash I."/>
            <person name="Kalinowski J."/>
            <person name="Fedorenko V."/>
            <person name="Yushchuk O."/>
            <person name="Ostash B."/>
        </authorList>
    </citation>
    <scope>NUCLEOTIDE SEQUENCE [LARGE SCALE GENOMIC DNA]</scope>
    <source>
        <strain evidence="2 3">S136</strain>
    </source>
</reference>
<protein>
    <recommendedName>
        <fullName evidence="4">Integral membrane protein</fullName>
    </recommendedName>
</protein>